<organism evidence="2 3">
    <name type="scientific">Cardiobacterium valvarum F0432</name>
    <dbReference type="NCBI Taxonomy" id="797473"/>
    <lineage>
        <taxon>Bacteria</taxon>
        <taxon>Pseudomonadati</taxon>
        <taxon>Pseudomonadota</taxon>
        <taxon>Gammaproteobacteria</taxon>
        <taxon>Cardiobacteriales</taxon>
        <taxon>Cardiobacteriaceae</taxon>
        <taxon>Cardiobacterium</taxon>
    </lineage>
</organism>
<protein>
    <submittedName>
        <fullName evidence="2">Uncharacterized protein</fullName>
    </submittedName>
</protein>
<evidence type="ECO:0000313" key="2">
    <source>
        <dbReference type="EMBL" id="EHM50249.1"/>
    </source>
</evidence>
<dbReference type="HOGENOM" id="CLU_1774029_0_0_6"/>
<sequence length="146" mass="16745">MKKLFRFAGRFSIFIIAVILLIVLAAAVFTAVGPEKLVNVRKFLDAGWWMASLVRWVVLAAIIAYLPRFARRQAEKHADLEESYLAQYDEAEAQNATYETLRELEQYTLNHDKLRSSWEKLAEHPRIAAGVLIGFELLFVQLPHLS</sequence>
<dbReference type="STRING" id="797473.HMPREF9080_02877"/>
<evidence type="ECO:0000256" key="1">
    <source>
        <dbReference type="SAM" id="Phobius"/>
    </source>
</evidence>
<evidence type="ECO:0000313" key="3">
    <source>
        <dbReference type="Proteomes" id="UP000004750"/>
    </source>
</evidence>
<reference evidence="2 3" key="1">
    <citation type="submission" date="2011-08" db="EMBL/GenBank/DDBJ databases">
        <authorList>
            <person name="Weinstock G."/>
            <person name="Sodergren E."/>
            <person name="Clifton S."/>
            <person name="Fulton L."/>
            <person name="Fulton B."/>
            <person name="Courtney L."/>
            <person name="Fronick C."/>
            <person name="Harrison M."/>
            <person name="Strong C."/>
            <person name="Farmer C."/>
            <person name="Delahaunty K."/>
            <person name="Markovic C."/>
            <person name="Hall O."/>
            <person name="Minx P."/>
            <person name="Tomlinson C."/>
            <person name="Mitreva M."/>
            <person name="Hou S."/>
            <person name="Chen J."/>
            <person name="Wollam A."/>
            <person name="Pepin K.H."/>
            <person name="Johnson M."/>
            <person name="Bhonagiri V."/>
            <person name="Zhang X."/>
            <person name="Suruliraj S."/>
            <person name="Warren W."/>
            <person name="Chinwalla A."/>
            <person name="Mardis E.R."/>
            <person name="Wilson R.K."/>
        </authorList>
    </citation>
    <scope>NUCLEOTIDE SEQUENCE [LARGE SCALE GENOMIC DNA]</scope>
    <source>
        <strain evidence="2 3">F0432</strain>
    </source>
</reference>
<keyword evidence="1" id="KW-0812">Transmembrane</keyword>
<gene>
    <name evidence="2" type="ORF">HMPREF9080_02877</name>
</gene>
<proteinExistence type="predicted"/>
<dbReference type="AlphaFoldDB" id="G9ZJA8"/>
<feature type="transmembrane region" description="Helical" evidence="1">
    <location>
        <begin position="12"/>
        <end position="34"/>
    </location>
</feature>
<keyword evidence="1" id="KW-0472">Membrane</keyword>
<dbReference type="RefSeq" id="WP_006986861.1">
    <property type="nucleotide sequence ID" value="NZ_JH417969.1"/>
</dbReference>
<dbReference type="EMBL" id="AGCM01000184">
    <property type="protein sequence ID" value="EHM50249.1"/>
    <property type="molecule type" value="Genomic_DNA"/>
</dbReference>
<keyword evidence="1" id="KW-1133">Transmembrane helix</keyword>
<dbReference type="Proteomes" id="UP000004750">
    <property type="component" value="Unassembled WGS sequence"/>
</dbReference>
<accession>G9ZJA8</accession>
<name>G9ZJA8_9GAMM</name>
<comment type="caution">
    <text evidence="2">The sequence shown here is derived from an EMBL/GenBank/DDBJ whole genome shotgun (WGS) entry which is preliminary data.</text>
</comment>
<feature type="transmembrane region" description="Helical" evidence="1">
    <location>
        <begin position="46"/>
        <end position="66"/>
    </location>
</feature>